<evidence type="ECO:0000313" key="1">
    <source>
        <dbReference type="EMBL" id="VBB35484.1"/>
    </source>
</evidence>
<evidence type="ECO:0000313" key="2">
    <source>
        <dbReference type="Proteomes" id="UP000276991"/>
    </source>
</evidence>
<dbReference type="OrthoDB" id="5831347at2759"/>
<accession>A0A498T199</accession>
<protein>
    <submittedName>
        <fullName evidence="1">Uncharacterized protein</fullName>
    </submittedName>
</protein>
<dbReference type="AlphaFoldDB" id="A0A498T199"/>
<organism evidence="1 2">
    <name type="scientific">Acanthocheilonema viteae</name>
    <name type="common">Filarial nematode worm</name>
    <name type="synonym">Dipetalonema viteae</name>
    <dbReference type="NCBI Taxonomy" id="6277"/>
    <lineage>
        <taxon>Eukaryota</taxon>
        <taxon>Metazoa</taxon>
        <taxon>Ecdysozoa</taxon>
        <taxon>Nematoda</taxon>
        <taxon>Chromadorea</taxon>
        <taxon>Rhabditida</taxon>
        <taxon>Spirurina</taxon>
        <taxon>Spiruromorpha</taxon>
        <taxon>Filarioidea</taxon>
        <taxon>Onchocercidae</taxon>
        <taxon>Acanthocheilonema</taxon>
    </lineage>
</organism>
<gene>
    <name evidence="1" type="ORF">NAV_LOCUS10275</name>
</gene>
<keyword evidence="2" id="KW-1185">Reference proteome</keyword>
<dbReference type="Proteomes" id="UP000276991">
    <property type="component" value="Unassembled WGS sequence"/>
</dbReference>
<proteinExistence type="predicted"/>
<sequence>MERETWPQRVRGSQWLALKTLGVGPVGASIGADLGGSSKYS</sequence>
<reference evidence="1 2" key="1">
    <citation type="submission" date="2018-08" db="EMBL/GenBank/DDBJ databases">
        <authorList>
            <person name="Laetsch R D."/>
            <person name="Stevens L."/>
            <person name="Kumar S."/>
            <person name="Blaxter L. M."/>
        </authorList>
    </citation>
    <scope>NUCLEOTIDE SEQUENCE [LARGE SCALE GENOMIC DNA]</scope>
</reference>
<dbReference type="EMBL" id="UPTC01006119">
    <property type="protein sequence ID" value="VBB35484.1"/>
    <property type="molecule type" value="Genomic_DNA"/>
</dbReference>
<name>A0A498T199_ACAVI</name>
<feature type="non-terminal residue" evidence="1">
    <location>
        <position position="41"/>
    </location>
</feature>